<accession>A0A1I3NYY7</accession>
<evidence type="ECO:0008006" key="4">
    <source>
        <dbReference type="Google" id="ProtNLM"/>
    </source>
</evidence>
<reference evidence="3" key="1">
    <citation type="submission" date="2016-10" db="EMBL/GenBank/DDBJ databases">
        <authorList>
            <person name="Varghese N."/>
            <person name="Submissions S."/>
        </authorList>
    </citation>
    <scope>NUCLEOTIDE SEQUENCE [LARGE SCALE GENOMIC DNA]</scope>
    <source>
        <strain evidence="3">DSM 26471</strain>
    </source>
</reference>
<gene>
    <name evidence="2" type="ORF">SAMN04487991_1502</name>
</gene>
<keyword evidence="1" id="KW-0732">Signal</keyword>
<dbReference type="AlphaFoldDB" id="A0A1I3NYY7"/>
<protein>
    <recommendedName>
        <fullName evidence="4">DUF1036 domain-containing protein</fullName>
    </recommendedName>
</protein>
<sequence length="132" mass="15068">MRPVVIGLSAAFCASASASATASVKVRLESTCDAEMYVYLRYRNKKDEWRNAGWYTMEPYESFYINSDGPVLSNNLIFYVYADTKDGRGFFSRTRENDDHILKMRNSKAYLPALRLVGQPYDDYINVSVGCE</sequence>
<proteinExistence type="predicted"/>
<dbReference type="EMBL" id="FORH01000002">
    <property type="protein sequence ID" value="SFJ13986.1"/>
    <property type="molecule type" value="Genomic_DNA"/>
</dbReference>
<evidence type="ECO:0000313" key="3">
    <source>
        <dbReference type="Proteomes" id="UP000199630"/>
    </source>
</evidence>
<organism evidence="2 3">
    <name type="scientific">Celeribacter neptunius</name>
    <dbReference type="NCBI Taxonomy" id="588602"/>
    <lineage>
        <taxon>Bacteria</taxon>
        <taxon>Pseudomonadati</taxon>
        <taxon>Pseudomonadota</taxon>
        <taxon>Alphaproteobacteria</taxon>
        <taxon>Rhodobacterales</taxon>
        <taxon>Roseobacteraceae</taxon>
        <taxon>Celeribacter</taxon>
    </lineage>
</organism>
<dbReference type="STRING" id="588602.SAMN04487991_1502"/>
<keyword evidence="3" id="KW-1185">Reference proteome</keyword>
<evidence type="ECO:0000256" key="1">
    <source>
        <dbReference type="SAM" id="SignalP"/>
    </source>
</evidence>
<name>A0A1I3NYY7_9RHOB</name>
<feature type="signal peptide" evidence="1">
    <location>
        <begin position="1"/>
        <end position="22"/>
    </location>
</feature>
<feature type="chain" id="PRO_5011693273" description="DUF1036 domain-containing protein" evidence="1">
    <location>
        <begin position="23"/>
        <end position="132"/>
    </location>
</feature>
<evidence type="ECO:0000313" key="2">
    <source>
        <dbReference type="EMBL" id="SFJ13986.1"/>
    </source>
</evidence>
<dbReference type="Proteomes" id="UP000199630">
    <property type="component" value="Unassembled WGS sequence"/>
</dbReference>